<dbReference type="OrthoDB" id="8858172at2"/>
<reference evidence="3 4" key="1">
    <citation type="submission" date="2018-12" db="EMBL/GenBank/DDBJ databases">
        <title>The genome sequences of Variovorax guangxiensis DSM 27352.</title>
        <authorList>
            <person name="Gao J."/>
            <person name="Sun J."/>
        </authorList>
    </citation>
    <scope>NUCLEOTIDE SEQUENCE [LARGE SCALE GENOMIC DNA]</scope>
    <source>
        <strain evidence="3 4">DSM 27352</strain>
    </source>
</reference>
<evidence type="ECO:0000313" key="4">
    <source>
        <dbReference type="Proteomes" id="UP000281118"/>
    </source>
</evidence>
<protein>
    <submittedName>
        <fullName evidence="3">Uncharacterized protein</fullName>
    </submittedName>
</protein>
<keyword evidence="1" id="KW-0812">Transmembrane</keyword>
<name>A0A433MEQ5_9BURK</name>
<proteinExistence type="predicted"/>
<comment type="caution">
    <text evidence="3">The sequence shown here is derived from an EMBL/GenBank/DDBJ whole genome shotgun (WGS) entry which is preliminary data.</text>
</comment>
<keyword evidence="1" id="KW-0472">Membrane</keyword>
<dbReference type="EMBL" id="RXFT01000001">
    <property type="protein sequence ID" value="RUR66245.1"/>
    <property type="molecule type" value="Genomic_DNA"/>
</dbReference>
<sequence>MELVHWMFVILGIALALTMQWLLLAPFSLEWRPLREQIAEQVTQSAALLQECSAGADSQA</sequence>
<dbReference type="Proteomes" id="UP000281118">
    <property type="component" value="Unassembled WGS sequence"/>
</dbReference>
<evidence type="ECO:0000256" key="1">
    <source>
        <dbReference type="SAM" id="Phobius"/>
    </source>
</evidence>
<dbReference type="Proteomes" id="UP000524450">
    <property type="component" value="Unassembled WGS sequence"/>
</dbReference>
<keyword evidence="1" id="KW-1133">Transmembrane helix</keyword>
<evidence type="ECO:0000313" key="3">
    <source>
        <dbReference type="EMBL" id="RUR66245.1"/>
    </source>
</evidence>
<evidence type="ECO:0000313" key="2">
    <source>
        <dbReference type="EMBL" id="MBB4221706.1"/>
    </source>
</evidence>
<dbReference type="RefSeq" id="WP_126019712.1">
    <property type="nucleotide sequence ID" value="NZ_JACIFZ010000002.1"/>
</dbReference>
<organism evidence="3 4">
    <name type="scientific">Variovorax guangxiensis</name>
    <dbReference type="NCBI Taxonomy" id="1775474"/>
    <lineage>
        <taxon>Bacteria</taxon>
        <taxon>Pseudomonadati</taxon>
        <taxon>Pseudomonadota</taxon>
        <taxon>Betaproteobacteria</taxon>
        <taxon>Burkholderiales</taxon>
        <taxon>Comamonadaceae</taxon>
        <taxon>Variovorax</taxon>
    </lineage>
</organism>
<dbReference type="AlphaFoldDB" id="A0A433MEQ5"/>
<evidence type="ECO:0000313" key="5">
    <source>
        <dbReference type="Proteomes" id="UP000524450"/>
    </source>
</evidence>
<accession>A0A433MEQ5</accession>
<reference evidence="2 5" key="2">
    <citation type="submission" date="2020-08" db="EMBL/GenBank/DDBJ databases">
        <title>Genomic Encyclopedia of Type Strains, Phase IV (KMG-V): Genome sequencing to study the core and pangenomes of soil and plant-associated prokaryotes.</title>
        <authorList>
            <person name="Whitman W."/>
        </authorList>
    </citation>
    <scope>NUCLEOTIDE SEQUENCE [LARGE SCALE GENOMIC DNA]</scope>
    <source>
        <strain evidence="2 5">34/80</strain>
    </source>
</reference>
<dbReference type="EMBL" id="JACIFZ010000002">
    <property type="protein sequence ID" value="MBB4221706.1"/>
    <property type="molecule type" value="Genomic_DNA"/>
</dbReference>
<feature type="transmembrane region" description="Helical" evidence="1">
    <location>
        <begin position="6"/>
        <end position="25"/>
    </location>
</feature>
<gene>
    <name evidence="3" type="ORF">EJP67_04150</name>
    <name evidence="2" type="ORF">GGD71_002466</name>
</gene>